<dbReference type="EMBL" id="HBGJ01038938">
    <property type="protein sequence ID" value="CAD9266087.1"/>
    <property type="molecule type" value="Transcribed_RNA"/>
</dbReference>
<dbReference type="AlphaFoldDB" id="A0A6U4KJK6"/>
<dbReference type="Pfam" id="PF10785">
    <property type="entry name" value="NADH-u_ox-rdase"/>
    <property type="match status" value="1"/>
</dbReference>
<feature type="transmembrane region" description="Helical" evidence="1">
    <location>
        <begin position="69"/>
        <end position="87"/>
    </location>
</feature>
<evidence type="ECO:0000256" key="1">
    <source>
        <dbReference type="SAM" id="Phobius"/>
    </source>
</evidence>
<evidence type="ECO:0000313" key="4">
    <source>
        <dbReference type="EMBL" id="CAD9266087.1"/>
    </source>
</evidence>
<accession>A0A6U4KJK6</accession>
<dbReference type="PANTHER" id="PTHR34062:SF1">
    <property type="entry name" value="NADH-UBIQUINONE OXIDOREDUCTASE 21KDA SUBUNIT N-TERMINAL DOMAIN-CONTAINING PROTEIN"/>
    <property type="match status" value="1"/>
</dbReference>
<sequence>MTEATWGQIPRKSVYDPKYPVVKQFPTMGEILGNMSLGDYTRVGTFGATGYLFGYAIAHRPYTLRGPTAAYSAVTFAVGGLFASYLASRQRLVGDAPNKAEWEAMMRAKQEG</sequence>
<feature type="domain" description="NADH-ubiquinone oxidoreductase 21kDa subunit N-terminal" evidence="2">
    <location>
        <begin position="17"/>
        <end position="94"/>
    </location>
</feature>
<gene>
    <name evidence="3" type="ORF">PPAR1163_LOCUS24508</name>
    <name evidence="4" type="ORF">PPAR1163_LOCUS24510</name>
</gene>
<keyword evidence="1" id="KW-0472">Membrane</keyword>
<name>A0A6U4KJK6_9STRA</name>
<dbReference type="InterPro" id="IPR053229">
    <property type="entry name" value="NADH-Q_oxidrdct_subunit"/>
</dbReference>
<keyword evidence="1" id="KW-0812">Transmembrane</keyword>
<protein>
    <recommendedName>
        <fullName evidence="2">NADH-ubiquinone oxidoreductase 21kDa subunit N-terminal domain-containing protein</fullName>
    </recommendedName>
</protein>
<proteinExistence type="predicted"/>
<keyword evidence="1" id="KW-1133">Transmembrane helix</keyword>
<evidence type="ECO:0000313" key="3">
    <source>
        <dbReference type="EMBL" id="CAD9266085.1"/>
    </source>
</evidence>
<reference evidence="3" key="1">
    <citation type="submission" date="2021-01" db="EMBL/GenBank/DDBJ databases">
        <authorList>
            <person name="Corre E."/>
            <person name="Pelletier E."/>
            <person name="Niang G."/>
            <person name="Scheremetjew M."/>
            <person name="Finn R."/>
            <person name="Kale V."/>
            <person name="Holt S."/>
            <person name="Cochrane G."/>
            <person name="Meng A."/>
            <person name="Brown T."/>
            <person name="Cohen L."/>
        </authorList>
    </citation>
    <scope>NUCLEOTIDE SEQUENCE</scope>
    <source>
        <strain evidence="3">CCMP2877</strain>
    </source>
</reference>
<organism evidence="3">
    <name type="scientific">Phaeomonas parva</name>
    <dbReference type="NCBI Taxonomy" id="124430"/>
    <lineage>
        <taxon>Eukaryota</taxon>
        <taxon>Sar</taxon>
        <taxon>Stramenopiles</taxon>
        <taxon>Ochrophyta</taxon>
        <taxon>Pinguiophyceae</taxon>
        <taxon>Pinguiochrysidales</taxon>
        <taxon>Pinguiochrysidaceae</taxon>
        <taxon>Phaeomonas</taxon>
    </lineage>
</organism>
<dbReference type="InterPro" id="IPR019721">
    <property type="entry name" value="NADH-UbQ_OxRdtase_su21_N"/>
</dbReference>
<dbReference type="PANTHER" id="PTHR34062">
    <property type="entry name" value="OXIDOREDUCTASE 21 KDA SUBUNIT, PUTATIVE (AFU_ORTHOLOGUE AFUA_4G04750)-RELATED"/>
    <property type="match status" value="1"/>
</dbReference>
<evidence type="ECO:0000259" key="2">
    <source>
        <dbReference type="Pfam" id="PF10785"/>
    </source>
</evidence>
<dbReference type="EMBL" id="HBGJ01038936">
    <property type="protein sequence ID" value="CAD9266085.1"/>
    <property type="molecule type" value="Transcribed_RNA"/>
</dbReference>